<reference evidence="1 2" key="1">
    <citation type="journal article" date="2010" name="Nature">
        <title>Genome sequencing and analysis of the model grass Brachypodium distachyon.</title>
        <authorList>
            <consortium name="International Brachypodium Initiative"/>
        </authorList>
    </citation>
    <scope>NUCLEOTIDE SEQUENCE [LARGE SCALE GENOMIC DNA]</scope>
    <source>
        <strain evidence="1 2">Bd21</strain>
    </source>
</reference>
<gene>
    <name evidence="1" type="ORF">BRADI_4g43411v3</name>
</gene>
<dbReference type="EMBL" id="CM000883">
    <property type="protein sequence ID" value="KQJ92401.1"/>
    <property type="molecule type" value="Genomic_DNA"/>
</dbReference>
<dbReference type="AlphaFoldDB" id="A0A0Q3PSC0"/>
<name>A0A0Q3PSC0_BRADI</name>
<accession>A0A0Q3PSC0</accession>
<evidence type="ECO:0000313" key="2">
    <source>
        <dbReference type="EnsemblPlants" id="KQJ92401"/>
    </source>
</evidence>
<evidence type="ECO:0000313" key="3">
    <source>
        <dbReference type="Proteomes" id="UP000008810"/>
    </source>
</evidence>
<organism evidence="1">
    <name type="scientific">Brachypodium distachyon</name>
    <name type="common">Purple false brome</name>
    <name type="synonym">Trachynia distachya</name>
    <dbReference type="NCBI Taxonomy" id="15368"/>
    <lineage>
        <taxon>Eukaryota</taxon>
        <taxon>Viridiplantae</taxon>
        <taxon>Streptophyta</taxon>
        <taxon>Embryophyta</taxon>
        <taxon>Tracheophyta</taxon>
        <taxon>Spermatophyta</taxon>
        <taxon>Magnoliopsida</taxon>
        <taxon>Liliopsida</taxon>
        <taxon>Poales</taxon>
        <taxon>Poaceae</taxon>
        <taxon>BOP clade</taxon>
        <taxon>Pooideae</taxon>
        <taxon>Stipodae</taxon>
        <taxon>Brachypodieae</taxon>
        <taxon>Brachypodium</taxon>
    </lineage>
</organism>
<evidence type="ECO:0000313" key="1">
    <source>
        <dbReference type="EMBL" id="KQJ92401.1"/>
    </source>
</evidence>
<protein>
    <submittedName>
        <fullName evidence="1 2">Uncharacterized protein</fullName>
    </submittedName>
</protein>
<dbReference type="Proteomes" id="UP000008810">
    <property type="component" value="Chromosome 4"/>
</dbReference>
<proteinExistence type="predicted"/>
<dbReference type="InParanoid" id="A0A0Q3PSC0"/>
<reference evidence="2" key="3">
    <citation type="submission" date="2018-08" db="UniProtKB">
        <authorList>
            <consortium name="EnsemblPlants"/>
        </authorList>
    </citation>
    <scope>IDENTIFICATION</scope>
    <source>
        <strain evidence="2">cv. Bd21</strain>
    </source>
</reference>
<keyword evidence="3" id="KW-1185">Reference proteome</keyword>
<sequence length="69" mass="7651">MSMVIIPISLLPPLSELCIKGRQSPLYTFFFATFSAVTCPRAWRVVRGGEEPVVPSAAPFPSSLPYFYL</sequence>
<dbReference type="EnsemblPlants" id="KQJ92401">
    <property type="protein sequence ID" value="KQJ92401"/>
    <property type="gene ID" value="BRADI_4g43411v3"/>
</dbReference>
<reference evidence="1" key="2">
    <citation type="submission" date="2017-06" db="EMBL/GenBank/DDBJ databases">
        <title>WGS assembly of Brachypodium distachyon.</title>
        <authorList>
            <consortium name="The International Brachypodium Initiative"/>
            <person name="Lucas S."/>
            <person name="Harmon-Smith M."/>
            <person name="Lail K."/>
            <person name="Tice H."/>
            <person name="Grimwood J."/>
            <person name="Bruce D."/>
            <person name="Barry K."/>
            <person name="Shu S."/>
            <person name="Lindquist E."/>
            <person name="Wang M."/>
            <person name="Pitluck S."/>
            <person name="Vogel J.P."/>
            <person name="Garvin D.F."/>
            <person name="Mockler T.C."/>
            <person name="Schmutz J."/>
            <person name="Rokhsar D."/>
            <person name="Bevan M.W."/>
        </authorList>
    </citation>
    <scope>NUCLEOTIDE SEQUENCE</scope>
    <source>
        <strain evidence="1">Bd21</strain>
    </source>
</reference>
<dbReference type="Gramene" id="KQJ92401">
    <property type="protein sequence ID" value="KQJ92401"/>
    <property type="gene ID" value="BRADI_4g43411v3"/>
</dbReference>